<sequence length="27" mass="3313">MKLSGWKLQQDQFAILMEKKKYMSSHR</sequence>
<name>A0A0A8YLI4_ARUDO</name>
<protein>
    <submittedName>
        <fullName evidence="1">Uncharacterized protein</fullName>
    </submittedName>
</protein>
<dbReference type="AlphaFoldDB" id="A0A0A8YLI4"/>
<dbReference type="EMBL" id="GBRH01270444">
    <property type="protein sequence ID" value="JAD27451.1"/>
    <property type="molecule type" value="Transcribed_RNA"/>
</dbReference>
<accession>A0A0A8YLI4</accession>
<organism evidence="1">
    <name type="scientific">Arundo donax</name>
    <name type="common">Giant reed</name>
    <name type="synonym">Donax arundinaceus</name>
    <dbReference type="NCBI Taxonomy" id="35708"/>
    <lineage>
        <taxon>Eukaryota</taxon>
        <taxon>Viridiplantae</taxon>
        <taxon>Streptophyta</taxon>
        <taxon>Embryophyta</taxon>
        <taxon>Tracheophyta</taxon>
        <taxon>Spermatophyta</taxon>
        <taxon>Magnoliopsida</taxon>
        <taxon>Liliopsida</taxon>
        <taxon>Poales</taxon>
        <taxon>Poaceae</taxon>
        <taxon>PACMAD clade</taxon>
        <taxon>Arundinoideae</taxon>
        <taxon>Arundineae</taxon>
        <taxon>Arundo</taxon>
    </lineage>
</organism>
<proteinExistence type="predicted"/>
<reference evidence="1" key="1">
    <citation type="submission" date="2014-09" db="EMBL/GenBank/DDBJ databases">
        <authorList>
            <person name="Magalhaes I.L.F."/>
            <person name="Oliveira U."/>
            <person name="Santos F.R."/>
            <person name="Vidigal T.H.D.A."/>
            <person name="Brescovit A.D."/>
            <person name="Santos A.J."/>
        </authorList>
    </citation>
    <scope>NUCLEOTIDE SEQUENCE</scope>
    <source>
        <tissue evidence="1">Shoot tissue taken approximately 20 cm above the soil surface</tissue>
    </source>
</reference>
<evidence type="ECO:0000313" key="1">
    <source>
        <dbReference type="EMBL" id="JAD27451.1"/>
    </source>
</evidence>
<reference evidence="1" key="2">
    <citation type="journal article" date="2015" name="Data Brief">
        <title>Shoot transcriptome of the giant reed, Arundo donax.</title>
        <authorList>
            <person name="Barrero R.A."/>
            <person name="Guerrero F.D."/>
            <person name="Moolhuijzen P."/>
            <person name="Goolsby J.A."/>
            <person name="Tidwell J."/>
            <person name="Bellgard S.E."/>
            <person name="Bellgard M.I."/>
        </authorList>
    </citation>
    <scope>NUCLEOTIDE SEQUENCE</scope>
    <source>
        <tissue evidence="1">Shoot tissue taken approximately 20 cm above the soil surface</tissue>
    </source>
</reference>